<dbReference type="EMBL" id="ML213512">
    <property type="protein sequence ID" value="TFK51101.1"/>
    <property type="molecule type" value="Genomic_DNA"/>
</dbReference>
<accession>A0A5C3NB68</accession>
<dbReference type="OrthoDB" id="3012298at2759"/>
<dbReference type="InterPro" id="IPR001579">
    <property type="entry name" value="Glyco_hydro_18_chit_AS"/>
</dbReference>
<comment type="catalytic activity">
    <reaction evidence="1">
        <text>Random endo-hydrolysis of N-acetyl-beta-D-glucosaminide (1-&gt;4)-beta-linkages in chitin and chitodextrins.</text>
        <dbReference type="EC" id="3.2.1.14"/>
    </reaction>
</comment>
<name>A0A5C3NB68_9AGAM</name>
<evidence type="ECO:0000256" key="1">
    <source>
        <dbReference type="ARBA" id="ARBA00000822"/>
    </source>
</evidence>
<dbReference type="AlphaFoldDB" id="A0A5C3NB68"/>
<dbReference type="InterPro" id="IPR001223">
    <property type="entry name" value="Glyco_hydro18_cat"/>
</dbReference>
<evidence type="ECO:0000313" key="10">
    <source>
        <dbReference type="EMBL" id="TFK51101.1"/>
    </source>
</evidence>
<reference evidence="10 11" key="1">
    <citation type="journal article" date="2019" name="Nat. Ecol. Evol.">
        <title>Megaphylogeny resolves global patterns of mushroom evolution.</title>
        <authorList>
            <person name="Varga T."/>
            <person name="Krizsan K."/>
            <person name="Foldi C."/>
            <person name="Dima B."/>
            <person name="Sanchez-Garcia M."/>
            <person name="Sanchez-Ramirez S."/>
            <person name="Szollosi G.J."/>
            <person name="Szarkandi J.G."/>
            <person name="Papp V."/>
            <person name="Albert L."/>
            <person name="Andreopoulos W."/>
            <person name="Angelini C."/>
            <person name="Antonin V."/>
            <person name="Barry K.W."/>
            <person name="Bougher N.L."/>
            <person name="Buchanan P."/>
            <person name="Buyck B."/>
            <person name="Bense V."/>
            <person name="Catcheside P."/>
            <person name="Chovatia M."/>
            <person name="Cooper J."/>
            <person name="Damon W."/>
            <person name="Desjardin D."/>
            <person name="Finy P."/>
            <person name="Geml J."/>
            <person name="Haridas S."/>
            <person name="Hughes K."/>
            <person name="Justo A."/>
            <person name="Karasinski D."/>
            <person name="Kautmanova I."/>
            <person name="Kiss B."/>
            <person name="Kocsube S."/>
            <person name="Kotiranta H."/>
            <person name="LaButti K.M."/>
            <person name="Lechner B.E."/>
            <person name="Liimatainen K."/>
            <person name="Lipzen A."/>
            <person name="Lukacs Z."/>
            <person name="Mihaltcheva S."/>
            <person name="Morgado L.N."/>
            <person name="Niskanen T."/>
            <person name="Noordeloos M.E."/>
            <person name="Ohm R.A."/>
            <person name="Ortiz-Santana B."/>
            <person name="Ovrebo C."/>
            <person name="Racz N."/>
            <person name="Riley R."/>
            <person name="Savchenko A."/>
            <person name="Shiryaev A."/>
            <person name="Soop K."/>
            <person name="Spirin V."/>
            <person name="Szebenyi C."/>
            <person name="Tomsovsky M."/>
            <person name="Tulloss R.E."/>
            <person name="Uehling J."/>
            <person name="Grigoriev I.V."/>
            <person name="Vagvolgyi C."/>
            <person name="Papp T."/>
            <person name="Martin F.M."/>
            <person name="Miettinen O."/>
            <person name="Hibbett D.S."/>
            <person name="Nagy L.G."/>
        </authorList>
    </citation>
    <scope>NUCLEOTIDE SEQUENCE [LARGE SCALE GENOMIC DNA]</scope>
    <source>
        <strain evidence="10 11">OMC1185</strain>
    </source>
</reference>
<dbReference type="GO" id="GO:0000272">
    <property type="term" value="P:polysaccharide catabolic process"/>
    <property type="evidence" value="ECO:0007669"/>
    <property type="project" value="UniProtKB-KW"/>
</dbReference>
<dbReference type="PROSITE" id="PS51910">
    <property type="entry name" value="GH18_2"/>
    <property type="match status" value="1"/>
</dbReference>
<evidence type="ECO:0000256" key="2">
    <source>
        <dbReference type="ARBA" id="ARBA00022801"/>
    </source>
</evidence>
<dbReference type="PROSITE" id="PS01095">
    <property type="entry name" value="GH18_1"/>
    <property type="match status" value="1"/>
</dbReference>
<evidence type="ECO:0000256" key="5">
    <source>
        <dbReference type="ARBA" id="ARBA00023295"/>
    </source>
</evidence>
<keyword evidence="11" id="KW-1185">Reference proteome</keyword>
<evidence type="ECO:0000256" key="3">
    <source>
        <dbReference type="ARBA" id="ARBA00023024"/>
    </source>
</evidence>
<dbReference type="GO" id="GO:0008843">
    <property type="term" value="F:endochitinase activity"/>
    <property type="evidence" value="ECO:0007669"/>
    <property type="project" value="UniProtKB-EC"/>
</dbReference>
<gene>
    <name evidence="10" type="ORF">OE88DRAFT_222514</name>
</gene>
<keyword evidence="3" id="KW-0146">Chitin degradation</keyword>
<dbReference type="Gene3D" id="3.20.20.80">
    <property type="entry name" value="Glycosidases"/>
    <property type="match status" value="1"/>
</dbReference>
<evidence type="ECO:0000259" key="9">
    <source>
        <dbReference type="PROSITE" id="PS51910"/>
    </source>
</evidence>
<comment type="similarity">
    <text evidence="8">Belongs to the glycosyl hydrolase 18 family.</text>
</comment>
<feature type="domain" description="GH18" evidence="9">
    <location>
        <begin position="55"/>
        <end position="335"/>
    </location>
</feature>
<keyword evidence="5 7" id="KW-0326">Glycosidase</keyword>
<evidence type="ECO:0000256" key="8">
    <source>
        <dbReference type="RuleBase" id="RU004453"/>
    </source>
</evidence>
<evidence type="ECO:0000256" key="6">
    <source>
        <dbReference type="ARBA" id="ARBA00023326"/>
    </source>
</evidence>
<keyword evidence="6" id="KW-0624">Polysaccharide degradation</keyword>
<dbReference type="CDD" id="cd00598">
    <property type="entry name" value="GH18_chitinase-like"/>
    <property type="match status" value="1"/>
</dbReference>
<dbReference type="Proteomes" id="UP000305948">
    <property type="component" value="Unassembled WGS sequence"/>
</dbReference>
<dbReference type="InterPro" id="IPR017853">
    <property type="entry name" value="GH"/>
</dbReference>
<protein>
    <submittedName>
        <fullName evidence="10">Glycoside hydrolase</fullName>
    </submittedName>
</protein>
<keyword evidence="4" id="KW-0119">Carbohydrate metabolism</keyword>
<sequence>MFSSVSCYPLSFDMSVGWSLFVPLFVSLLFGWHISAVPLSPSDTLPERRSDIAGPRFVVYTDRFVPAHSGPPSVSEVQGFNVVVLSFLLIAGPYDKAAEWAQLAPDQRASIKSQYAAAGKKLLVSAFGSTDVPTTAGADPVATANTMAAWVKQYDLDGIDVDYEDLNAMTAGDGKAEAWLTAFTKQLRVHLPRNQYIITHAPLAPWFSPSHWGGGAYITVDKNVGNLIDWYNVQYYNQGFLEYITCPGLITASSPTWPQTAVFQIAAQGVPLNKLVIGKPAVPAVDATNGWMDPLTLSLCLRQAKEAGWNAGVMTWQYPEGGSPWITVVKSQAWP</sequence>
<keyword evidence="2 7" id="KW-0378">Hydrolase</keyword>
<evidence type="ECO:0000256" key="7">
    <source>
        <dbReference type="RuleBase" id="RU000489"/>
    </source>
</evidence>
<organism evidence="10 11">
    <name type="scientific">Heliocybe sulcata</name>
    <dbReference type="NCBI Taxonomy" id="5364"/>
    <lineage>
        <taxon>Eukaryota</taxon>
        <taxon>Fungi</taxon>
        <taxon>Dikarya</taxon>
        <taxon>Basidiomycota</taxon>
        <taxon>Agaricomycotina</taxon>
        <taxon>Agaricomycetes</taxon>
        <taxon>Gloeophyllales</taxon>
        <taxon>Gloeophyllaceae</taxon>
        <taxon>Heliocybe</taxon>
    </lineage>
</organism>
<evidence type="ECO:0000256" key="4">
    <source>
        <dbReference type="ARBA" id="ARBA00023277"/>
    </source>
</evidence>
<dbReference type="GO" id="GO:0006032">
    <property type="term" value="P:chitin catabolic process"/>
    <property type="evidence" value="ECO:0007669"/>
    <property type="project" value="UniProtKB-KW"/>
</dbReference>
<dbReference type="Pfam" id="PF00704">
    <property type="entry name" value="Glyco_hydro_18"/>
    <property type="match status" value="1"/>
</dbReference>
<proteinExistence type="inferred from homology"/>
<dbReference type="SUPFAM" id="SSF51445">
    <property type="entry name" value="(Trans)glycosidases"/>
    <property type="match status" value="1"/>
</dbReference>
<evidence type="ECO:0000313" key="11">
    <source>
        <dbReference type="Proteomes" id="UP000305948"/>
    </source>
</evidence>